<proteinExistence type="predicted"/>
<evidence type="ECO:0000313" key="8">
    <source>
        <dbReference type="Proteomes" id="UP001156703"/>
    </source>
</evidence>
<comment type="caution">
    <text evidence="7">The sequence shown here is derived from an EMBL/GenBank/DDBJ whole genome shotgun (WGS) entry which is preliminary data.</text>
</comment>
<evidence type="ECO:0000313" key="7">
    <source>
        <dbReference type="EMBL" id="GLR46550.1"/>
    </source>
</evidence>
<evidence type="ECO:0000256" key="4">
    <source>
        <dbReference type="ARBA" id="ARBA00022833"/>
    </source>
</evidence>
<dbReference type="RefSeq" id="WP_029941469.1">
    <property type="nucleotide sequence ID" value="NZ_BSOO01000002.1"/>
</dbReference>
<feature type="domain" description="Peptidase M20 dimerisation" evidence="6">
    <location>
        <begin position="211"/>
        <end position="326"/>
    </location>
</feature>
<dbReference type="InterPro" id="IPR050072">
    <property type="entry name" value="Peptidase_M20A"/>
</dbReference>
<dbReference type="InterPro" id="IPR036264">
    <property type="entry name" value="Bact_exopeptidase_dim_dom"/>
</dbReference>
<feature type="signal peptide" evidence="5">
    <location>
        <begin position="1"/>
        <end position="18"/>
    </location>
</feature>
<keyword evidence="5" id="KW-0732">Signal</keyword>
<evidence type="ECO:0000256" key="2">
    <source>
        <dbReference type="ARBA" id="ARBA00022723"/>
    </source>
</evidence>
<dbReference type="Gene3D" id="3.30.70.360">
    <property type="match status" value="1"/>
</dbReference>
<accession>A0ABQ5Z4G5</accession>
<keyword evidence="2" id="KW-0479">Metal-binding</keyword>
<dbReference type="InterPro" id="IPR001261">
    <property type="entry name" value="ArgE/DapE_CS"/>
</dbReference>
<evidence type="ECO:0000256" key="3">
    <source>
        <dbReference type="ARBA" id="ARBA00022801"/>
    </source>
</evidence>
<feature type="chain" id="PRO_5045402150" evidence="5">
    <location>
        <begin position="19"/>
        <end position="433"/>
    </location>
</feature>
<dbReference type="EMBL" id="BSOO01000002">
    <property type="protein sequence ID" value="GLR46550.1"/>
    <property type="molecule type" value="Genomic_DNA"/>
</dbReference>
<dbReference type="Gene3D" id="3.40.630.10">
    <property type="entry name" value="Zn peptidases"/>
    <property type="match status" value="1"/>
</dbReference>
<sequence>MRALLASFALMLAAPALAQLTPAERTMQATVAAEQDRTLSLLERMVNQNSGSQNPDGVEKVAAMVRAELEPLGFAVRWIPLRQTGRAGHLVASHTGKRGTKRLLLISHLDTVFEPASPFQRWVRDGDEVRGPGATDNKGGIAVIVAALRAMKAAGTLQQTNVTVFLTGDEEDPGMPLAMARGDLIAAGKASDVALDFEPMARDGERDMGGISRRSITDWQLVVKARGGHSSAVGTAGSGFGANYELARIVDAFRKDVTEPGLTLNVGMIAGGTSAKLEPGGIRAAVEGKTNIIASEAVAKGDLRVLDPAQLERAQARMRAIVAARLGGVSEANLEFEPGYPPMAATDANRALLARLNLVNRDLGLDSQEPLDPIRRGAGDISFVAADVAAGLVGFGPGGGGTHSDDEWLDIPSITRQATRAAILMSRLGKERR</sequence>
<evidence type="ECO:0000256" key="5">
    <source>
        <dbReference type="SAM" id="SignalP"/>
    </source>
</evidence>
<dbReference type="Pfam" id="PF01546">
    <property type="entry name" value="Peptidase_M20"/>
    <property type="match status" value="1"/>
</dbReference>
<organism evidence="7 8">
    <name type="scientific">Sphingomonas astaxanthinifaciens DSM 22298</name>
    <dbReference type="NCBI Taxonomy" id="1123267"/>
    <lineage>
        <taxon>Bacteria</taxon>
        <taxon>Pseudomonadati</taxon>
        <taxon>Pseudomonadota</taxon>
        <taxon>Alphaproteobacteria</taxon>
        <taxon>Sphingomonadales</taxon>
        <taxon>Sphingomonadaceae</taxon>
        <taxon>Sphingomonas</taxon>
    </lineage>
</organism>
<dbReference type="InterPro" id="IPR011650">
    <property type="entry name" value="Peptidase_M20_dimer"/>
</dbReference>
<dbReference type="PANTHER" id="PTHR43808:SF32">
    <property type="entry name" value="ARGE_DAPE-RELATED DEACYLASE"/>
    <property type="match status" value="1"/>
</dbReference>
<evidence type="ECO:0000259" key="6">
    <source>
        <dbReference type="Pfam" id="PF07687"/>
    </source>
</evidence>
<dbReference type="Pfam" id="PF07687">
    <property type="entry name" value="M20_dimer"/>
    <property type="match status" value="1"/>
</dbReference>
<comment type="cofactor">
    <cofactor evidence="1">
        <name>Zn(2+)</name>
        <dbReference type="ChEBI" id="CHEBI:29105"/>
    </cofactor>
</comment>
<protein>
    <submittedName>
        <fullName evidence="7">Peptidase M20</fullName>
    </submittedName>
</protein>
<dbReference type="SUPFAM" id="SSF55031">
    <property type="entry name" value="Bacterial exopeptidase dimerisation domain"/>
    <property type="match status" value="1"/>
</dbReference>
<reference evidence="8" key="1">
    <citation type="journal article" date="2019" name="Int. J. Syst. Evol. Microbiol.">
        <title>The Global Catalogue of Microorganisms (GCM) 10K type strain sequencing project: providing services to taxonomists for standard genome sequencing and annotation.</title>
        <authorList>
            <consortium name="The Broad Institute Genomics Platform"/>
            <consortium name="The Broad Institute Genome Sequencing Center for Infectious Disease"/>
            <person name="Wu L."/>
            <person name="Ma J."/>
        </authorList>
    </citation>
    <scope>NUCLEOTIDE SEQUENCE [LARGE SCALE GENOMIC DNA]</scope>
    <source>
        <strain evidence="8">NBRC 102146</strain>
    </source>
</reference>
<keyword evidence="3" id="KW-0378">Hydrolase</keyword>
<evidence type="ECO:0000256" key="1">
    <source>
        <dbReference type="ARBA" id="ARBA00001947"/>
    </source>
</evidence>
<dbReference type="InterPro" id="IPR002933">
    <property type="entry name" value="Peptidase_M20"/>
</dbReference>
<name>A0ABQ5Z4G5_9SPHN</name>
<dbReference type="SUPFAM" id="SSF53187">
    <property type="entry name" value="Zn-dependent exopeptidases"/>
    <property type="match status" value="1"/>
</dbReference>
<dbReference type="Proteomes" id="UP001156703">
    <property type="component" value="Unassembled WGS sequence"/>
</dbReference>
<keyword evidence="8" id="KW-1185">Reference proteome</keyword>
<dbReference type="PROSITE" id="PS00758">
    <property type="entry name" value="ARGE_DAPE_CPG2_1"/>
    <property type="match status" value="1"/>
</dbReference>
<keyword evidence="4" id="KW-0862">Zinc</keyword>
<dbReference type="PANTHER" id="PTHR43808">
    <property type="entry name" value="ACETYLORNITHINE DEACETYLASE"/>
    <property type="match status" value="1"/>
</dbReference>
<gene>
    <name evidence="7" type="ORF">GCM10007925_02610</name>
</gene>